<accession>A0A9X1F2Q6</accession>
<dbReference type="RefSeq" id="WP_218404322.1">
    <property type="nucleotide sequence ID" value="NZ_JAGSPC010000001.1"/>
</dbReference>
<evidence type="ECO:0000313" key="1">
    <source>
        <dbReference type="EMBL" id="MBV7259079.1"/>
    </source>
</evidence>
<organism evidence="1 2">
    <name type="scientific">Erythrobacter crassostreae</name>
    <dbReference type="NCBI Taxonomy" id="2828328"/>
    <lineage>
        <taxon>Bacteria</taxon>
        <taxon>Pseudomonadati</taxon>
        <taxon>Pseudomonadota</taxon>
        <taxon>Alphaproteobacteria</taxon>
        <taxon>Sphingomonadales</taxon>
        <taxon>Erythrobacteraceae</taxon>
        <taxon>Erythrobacter/Porphyrobacter group</taxon>
        <taxon>Erythrobacter</taxon>
    </lineage>
</organism>
<evidence type="ECO:0000313" key="2">
    <source>
        <dbReference type="Proteomes" id="UP001138681"/>
    </source>
</evidence>
<name>A0A9X1F2Q6_9SPHN</name>
<sequence>MGHLRTGKVGYYKICIADAFFRVFADVRFAGGSANTAYYNLQTVRAFTLPHFRFASPRASLPDPRLATLLPDAALRA</sequence>
<reference evidence="1" key="1">
    <citation type="submission" date="2021-04" db="EMBL/GenBank/DDBJ databases">
        <authorList>
            <person name="Pira H."/>
            <person name="Risdian C."/>
            <person name="Wink J."/>
        </authorList>
    </citation>
    <scope>NUCLEOTIDE SEQUENCE</scope>
    <source>
        <strain evidence="1">WH158</strain>
    </source>
</reference>
<dbReference type="EMBL" id="JAGSPC010000001">
    <property type="protein sequence ID" value="MBV7259079.1"/>
    <property type="molecule type" value="Genomic_DNA"/>
</dbReference>
<gene>
    <name evidence="1" type="ORF">KCG46_05745</name>
</gene>
<proteinExistence type="predicted"/>
<dbReference type="AlphaFoldDB" id="A0A9X1F2Q6"/>
<keyword evidence="2" id="KW-1185">Reference proteome</keyword>
<comment type="caution">
    <text evidence="1">The sequence shown here is derived from an EMBL/GenBank/DDBJ whole genome shotgun (WGS) entry which is preliminary data.</text>
</comment>
<dbReference type="Proteomes" id="UP001138681">
    <property type="component" value="Unassembled WGS sequence"/>
</dbReference>
<protein>
    <submittedName>
        <fullName evidence="1">Uncharacterized protein</fullName>
    </submittedName>
</protein>